<accession>A0A699XR31</accession>
<protein>
    <submittedName>
        <fullName evidence="2">Uncharacterized protein</fullName>
    </submittedName>
</protein>
<feature type="compositionally biased region" description="Low complexity" evidence="1">
    <location>
        <begin position="56"/>
        <end position="66"/>
    </location>
</feature>
<evidence type="ECO:0000256" key="1">
    <source>
        <dbReference type="SAM" id="MobiDB-lite"/>
    </source>
</evidence>
<comment type="caution">
    <text evidence="2">The sequence shown here is derived from an EMBL/GenBank/DDBJ whole genome shotgun (WGS) entry which is preliminary data.</text>
</comment>
<feature type="non-terminal residue" evidence="2">
    <location>
        <position position="84"/>
    </location>
</feature>
<proteinExistence type="predicted"/>
<feature type="region of interest" description="Disordered" evidence="1">
    <location>
        <begin position="28"/>
        <end position="66"/>
    </location>
</feature>
<gene>
    <name evidence="2" type="ORF">Tci_930493</name>
</gene>
<reference evidence="2" key="1">
    <citation type="journal article" date="2019" name="Sci. Rep.">
        <title>Draft genome of Tanacetum cinerariifolium, the natural source of mosquito coil.</title>
        <authorList>
            <person name="Yamashiro T."/>
            <person name="Shiraishi A."/>
            <person name="Satake H."/>
            <person name="Nakayama K."/>
        </authorList>
    </citation>
    <scope>NUCLEOTIDE SEQUENCE</scope>
</reference>
<organism evidence="2">
    <name type="scientific">Tanacetum cinerariifolium</name>
    <name type="common">Dalmatian daisy</name>
    <name type="synonym">Chrysanthemum cinerariifolium</name>
    <dbReference type="NCBI Taxonomy" id="118510"/>
    <lineage>
        <taxon>Eukaryota</taxon>
        <taxon>Viridiplantae</taxon>
        <taxon>Streptophyta</taxon>
        <taxon>Embryophyta</taxon>
        <taxon>Tracheophyta</taxon>
        <taxon>Spermatophyta</taxon>
        <taxon>Magnoliopsida</taxon>
        <taxon>eudicotyledons</taxon>
        <taxon>Gunneridae</taxon>
        <taxon>Pentapetalae</taxon>
        <taxon>asterids</taxon>
        <taxon>campanulids</taxon>
        <taxon>Asterales</taxon>
        <taxon>Asteraceae</taxon>
        <taxon>Asteroideae</taxon>
        <taxon>Anthemideae</taxon>
        <taxon>Anthemidinae</taxon>
        <taxon>Tanacetum</taxon>
    </lineage>
</organism>
<evidence type="ECO:0000313" key="2">
    <source>
        <dbReference type="EMBL" id="GFD58524.1"/>
    </source>
</evidence>
<feature type="non-terminal residue" evidence="2">
    <location>
        <position position="1"/>
    </location>
</feature>
<dbReference type="AlphaFoldDB" id="A0A699XR31"/>
<name>A0A699XR31_TANCI</name>
<sequence>CAGRGRRARRDADNPAIAEVRAGVVAVNGATSRRRAQVHPEHQRRNALAGGSNQHRAAGGPAARGAIGGRRVVQNLGAVDRQLG</sequence>
<dbReference type="EMBL" id="BKCJ011854148">
    <property type="protein sequence ID" value="GFD58524.1"/>
    <property type="molecule type" value="Genomic_DNA"/>
</dbReference>